<evidence type="ECO:0000313" key="5">
    <source>
        <dbReference type="Proteomes" id="UP000620366"/>
    </source>
</evidence>
<comment type="caution">
    <text evidence="4">The sequence shown here is derived from an EMBL/GenBank/DDBJ whole genome shotgun (WGS) entry which is preliminary data.</text>
</comment>
<accession>A0A926DD19</accession>
<dbReference type="Pfam" id="PF00701">
    <property type="entry name" value="DHDPS"/>
    <property type="match status" value="1"/>
</dbReference>
<dbReference type="InterPro" id="IPR002220">
    <property type="entry name" value="DapA-like"/>
</dbReference>
<comment type="similarity">
    <text evidence="1 3">Belongs to the DapA family.</text>
</comment>
<protein>
    <submittedName>
        <fullName evidence="4">Dihydrodipicolinate synthase family protein</fullName>
    </submittedName>
</protein>
<keyword evidence="5" id="KW-1185">Reference proteome</keyword>
<dbReference type="CDD" id="cd00408">
    <property type="entry name" value="DHDPS-like"/>
    <property type="match status" value="1"/>
</dbReference>
<proteinExistence type="inferred from homology"/>
<dbReference type="RefSeq" id="WP_249300144.1">
    <property type="nucleotide sequence ID" value="NZ_JACRSP010000002.1"/>
</dbReference>
<dbReference type="PIRSF" id="PIRSF001365">
    <property type="entry name" value="DHDPS"/>
    <property type="match status" value="1"/>
</dbReference>
<evidence type="ECO:0000313" key="4">
    <source>
        <dbReference type="EMBL" id="MBC8536363.1"/>
    </source>
</evidence>
<name>A0A926DD19_9FIRM</name>
<keyword evidence="2 3" id="KW-0456">Lyase</keyword>
<dbReference type="PANTHER" id="PTHR12128:SF66">
    <property type="entry name" value="4-HYDROXY-2-OXOGLUTARATE ALDOLASE, MITOCHONDRIAL"/>
    <property type="match status" value="1"/>
</dbReference>
<evidence type="ECO:0000256" key="3">
    <source>
        <dbReference type="PIRNR" id="PIRNR001365"/>
    </source>
</evidence>
<dbReference type="GO" id="GO:0008840">
    <property type="term" value="F:4-hydroxy-tetrahydrodipicolinate synthase activity"/>
    <property type="evidence" value="ECO:0007669"/>
    <property type="project" value="TreeGrafter"/>
</dbReference>
<sequence>MQEKLKGIFPSLPTPFFEGGEIDFESLKNVVDFAVEKGVQGLTVCDYGSEFVKFTDDERRAVVETVLSHTAGRVPVIVGVSAMSPMLAVQWAVHAQEHGAAAVLFGLPYLSGYAWDEVVELGLKPMDAALHIPIMLLDAPERGVGIGVGQQMQVIGLLKNVRYVKTETATLQAAITSILDAAKKLPSGSFDGVSTGENGYDMIHDYRRGARLFSPGVHLCDLSVALWNALEAGDEARAKELQYAVSPVYLIERLYPLDMEKSILRRRGVIAHTTLRSTGRPQFDERNERDLDRTLASLKKKLAHTGKGA</sequence>
<dbReference type="Proteomes" id="UP000620366">
    <property type="component" value="Unassembled WGS sequence"/>
</dbReference>
<dbReference type="SMART" id="SM01130">
    <property type="entry name" value="DHDPS"/>
    <property type="match status" value="1"/>
</dbReference>
<dbReference type="Gene3D" id="3.20.20.70">
    <property type="entry name" value="Aldolase class I"/>
    <property type="match status" value="1"/>
</dbReference>
<dbReference type="EMBL" id="JACRSP010000002">
    <property type="protein sequence ID" value="MBC8536363.1"/>
    <property type="molecule type" value="Genomic_DNA"/>
</dbReference>
<gene>
    <name evidence="4" type="ORF">H8695_06600</name>
</gene>
<dbReference type="PANTHER" id="PTHR12128">
    <property type="entry name" value="DIHYDRODIPICOLINATE SYNTHASE"/>
    <property type="match status" value="1"/>
</dbReference>
<organism evidence="4 5">
    <name type="scientific">Feifania hominis</name>
    <dbReference type="NCBI Taxonomy" id="2763660"/>
    <lineage>
        <taxon>Bacteria</taxon>
        <taxon>Bacillati</taxon>
        <taxon>Bacillota</taxon>
        <taxon>Clostridia</taxon>
        <taxon>Eubacteriales</taxon>
        <taxon>Feifaniaceae</taxon>
        <taxon>Feifania</taxon>
    </lineage>
</organism>
<dbReference type="InterPro" id="IPR013785">
    <property type="entry name" value="Aldolase_TIM"/>
</dbReference>
<reference evidence="4" key="1">
    <citation type="submission" date="2020-08" db="EMBL/GenBank/DDBJ databases">
        <title>Genome public.</title>
        <authorList>
            <person name="Liu C."/>
            <person name="Sun Q."/>
        </authorList>
    </citation>
    <scope>NUCLEOTIDE SEQUENCE</scope>
    <source>
        <strain evidence="4">BX7</strain>
    </source>
</reference>
<evidence type="ECO:0000256" key="2">
    <source>
        <dbReference type="ARBA" id="ARBA00023239"/>
    </source>
</evidence>
<dbReference type="SUPFAM" id="SSF51569">
    <property type="entry name" value="Aldolase"/>
    <property type="match status" value="1"/>
</dbReference>
<dbReference type="AlphaFoldDB" id="A0A926DD19"/>
<evidence type="ECO:0000256" key="1">
    <source>
        <dbReference type="ARBA" id="ARBA00007592"/>
    </source>
</evidence>